<sequence>MTRRGYNRISPAALRRTLETVAADAFGVPGKNVEADLRDDGGTLGAAISVMLPLPPLLQPGPGTGTPPAGGTLFEQTRAARDTILRRGADLSGLLMGAVDITLTGARQPHRTSRVDGGPHQGGRRGGPQTEPHRTVPQQEHHQERRPA</sequence>
<dbReference type="GeneID" id="97420741"/>
<dbReference type="RefSeq" id="WP_310108561.1">
    <property type="nucleotide sequence ID" value="NZ_JAVDTN010000001.1"/>
</dbReference>
<feature type="compositionally biased region" description="Basic and acidic residues" evidence="1">
    <location>
        <begin position="131"/>
        <end position="148"/>
    </location>
</feature>
<proteinExistence type="predicted"/>
<dbReference type="EMBL" id="JAVDWN010000001">
    <property type="protein sequence ID" value="MDR7162641.1"/>
    <property type="molecule type" value="Genomic_DNA"/>
</dbReference>
<evidence type="ECO:0000313" key="2">
    <source>
        <dbReference type="EMBL" id="MDR7162641.1"/>
    </source>
</evidence>
<accession>A0AAW8N782</accession>
<gene>
    <name evidence="2" type="ORF">J2X12_000642</name>
</gene>
<evidence type="ECO:0000256" key="1">
    <source>
        <dbReference type="SAM" id="MobiDB-lite"/>
    </source>
</evidence>
<dbReference type="Proteomes" id="UP001262032">
    <property type="component" value="Unassembled WGS sequence"/>
</dbReference>
<name>A0AAW8N782_PSEOX</name>
<feature type="region of interest" description="Disordered" evidence="1">
    <location>
        <begin position="103"/>
        <end position="148"/>
    </location>
</feature>
<evidence type="ECO:0000313" key="3">
    <source>
        <dbReference type="Proteomes" id="UP001262032"/>
    </source>
</evidence>
<protein>
    <submittedName>
        <fullName evidence="2">Uncharacterized protein</fullName>
    </submittedName>
</protein>
<dbReference type="AlphaFoldDB" id="A0AAW8N782"/>
<organism evidence="2 3">
    <name type="scientific">Pseudarthrobacter oxydans</name>
    <name type="common">Arthrobacter oxydans</name>
    <dbReference type="NCBI Taxonomy" id="1671"/>
    <lineage>
        <taxon>Bacteria</taxon>
        <taxon>Bacillati</taxon>
        <taxon>Actinomycetota</taxon>
        <taxon>Actinomycetes</taxon>
        <taxon>Micrococcales</taxon>
        <taxon>Micrococcaceae</taxon>
        <taxon>Pseudarthrobacter</taxon>
    </lineage>
</organism>
<reference evidence="2" key="1">
    <citation type="submission" date="2023-07" db="EMBL/GenBank/DDBJ databases">
        <title>Sorghum-associated microbial communities from plants grown in Nebraska, USA.</title>
        <authorList>
            <person name="Schachtman D."/>
        </authorList>
    </citation>
    <scope>NUCLEOTIDE SEQUENCE</scope>
    <source>
        <strain evidence="2">BE261</strain>
    </source>
</reference>
<comment type="caution">
    <text evidence="2">The sequence shown here is derived from an EMBL/GenBank/DDBJ whole genome shotgun (WGS) entry which is preliminary data.</text>
</comment>